<dbReference type="InterPro" id="IPR000086">
    <property type="entry name" value="NUDIX_hydrolase_dom"/>
</dbReference>
<dbReference type="GO" id="GO:0005829">
    <property type="term" value="C:cytosol"/>
    <property type="evidence" value="ECO:0007669"/>
    <property type="project" value="TreeGrafter"/>
</dbReference>
<evidence type="ECO:0000256" key="8">
    <source>
        <dbReference type="ARBA" id="ARBA00023027"/>
    </source>
</evidence>
<keyword evidence="8" id="KW-0520">NAD</keyword>
<dbReference type="AlphaFoldDB" id="A0A0D5CFV9"/>
<dbReference type="GO" id="GO:0035529">
    <property type="term" value="F:NADH pyrophosphatase activity"/>
    <property type="evidence" value="ECO:0007669"/>
    <property type="project" value="TreeGrafter"/>
</dbReference>
<evidence type="ECO:0000256" key="4">
    <source>
        <dbReference type="ARBA" id="ARBA00012381"/>
    </source>
</evidence>
<dbReference type="PATRIC" id="fig|33014.5.peg.1026"/>
<dbReference type="PANTHER" id="PTHR42904">
    <property type="entry name" value="NUDIX HYDROLASE, NUDC SUBFAMILY"/>
    <property type="match status" value="1"/>
</dbReference>
<reference evidence="11 12" key="1">
    <citation type="journal article" date="2015" name="Genome Announc.">
        <title>Complete Genome Sequence of Clavibacter michiganensis subsp. insidiosus R1-1 Using PacBio Single-Molecule Real-Time Technology.</title>
        <authorList>
            <person name="Lu Y."/>
            <person name="Samac D.A."/>
            <person name="Glazebrook J."/>
            <person name="Ishimaru C.A."/>
        </authorList>
    </citation>
    <scope>NUCLEOTIDE SEQUENCE [LARGE SCALE GENOMIC DNA]</scope>
    <source>
        <strain evidence="11 12">R1-1</strain>
    </source>
</reference>
<dbReference type="InterPro" id="IPR015376">
    <property type="entry name" value="Znr_NADH_PPase"/>
</dbReference>
<dbReference type="KEGG" id="cmh:VO01_04915"/>
<dbReference type="PANTHER" id="PTHR42904:SF6">
    <property type="entry name" value="NAD-CAPPED RNA HYDROLASE NUDT12"/>
    <property type="match status" value="1"/>
</dbReference>
<dbReference type="InterPro" id="IPR020084">
    <property type="entry name" value="NUDIX_hydrolase_CS"/>
</dbReference>
<comment type="similarity">
    <text evidence="3">Belongs to the Nudix hydrolase family. NudC subfamily.</text>
</comment>
<accession>A0A0D5CFV9</accession>
<dbReference type="Pfam" id="PF09296">
    <property type="entry name" value="NUDIX-like"/>
    <property type="match status" value="1"/>
</dbReference>
<evidence type="ECO:0000313" key="12">
    <source>
        <dbReference type="Proteomes" id="UP000032604"/>
    </source>
</evidence>
<dbReference type="GO" id="GO:0006742">
    <property type="term" value="P:NADP+ catabolic process"/>
    <property type="evidence" value="ECO:0007669"/>
    <property type="project" value="TreeGrafter"/>
</dbReference>
<evidence type="ECO:0000256" key="3">
    <source>
        <dbReference type="ARBA" id="ARBA00009595"/>
    </source>
</evidence>
<evidence type="ECO:0000256" key="2">
    <source>
        <dbReference type="ARBA" id="ARBA00001947"/>
    </source>
</evidence>
<name>A0A0D5CFV9_9MICO</name>
<dbReference type="SUPFAM" id="SSF55811">
    <property type="entry name" value="Nudix"/>
    <property type="match status" value="1"/>
</dbReference>
<dbReference type="EC" id="3.6.1.22" evidence="4"/>
<proteinExistence type="inferred from homology"/>
<dbReference type="HOGENOM" id="CLU_037162_0_4_11"/>
<dbReference type="Gene3D" id="3.90.79.10">
    <property type="entry name" value="Nucleoside Triphosphate Pyrophosphohydrolase"/>
    <property type="match status" value="1"/>
</dbReference>
<evidence type="ECO:0000256" key="9">
    <source>
        <dbReference type="ARBA" id="ARBA00023679"/>
    </source>
</evidence>
<dbReference type="InterPro" id="IPR050241">
    <property type="entry name" value="NAD-cap_RNA_hydrolase_NudC"/>
</dbReference>
<evidence type="ECO:0000256" key="5">
    <source>
        <dbReference type="ARBA" id="ARBA00022723"/>
    </source>
</evidence>
<dbReference type="NCBIfam" id="NF001299">
    <property type="entry name" value="PRK00241.1"/>
    <property type="match status" value="1"/>
</dbReference>
<evidence type="ECO:0000313" key="11">
    <source>
        <dbReference type="EMBL" id="AJW78558.1"/>
    </source>
</evidence>
<keyword evidence="5" id="KW-0479">Metal-binding</keyword>
<evidence type="ECO:0000256" key="6">
    <source>
        <dbReference type="ARBA" id="ARBA00022801"/>
    </source>
</evidence>
<evidence type="ECO:0000259" key="10">
    <source>
        <dbReference type="PROSITE" id="PS51462"/>
    </source>
</evidence>
<dbReference type="InterPro" id="IPR015797">
    <property type="entry name" value="NUDIX_hydrolase-like_dom_sf"/>
</dbReference>
<dbReference type="InterPro" id="IPR015375">
    <property type="entry name" value="NADH_PPase-like_N"/>
</dbReference>
<comment type="catalytic activity">
    <reaction evidence="9">
        <text>a 5'-end NAD(+)-phospho-ribonucleoside in mRNA + H2O = a 5'-end phospho-adenosine-phospho-ribonucleoside in mRNA + beta-nicotinamide D-ribonucleotide + 2 H(+)</text>
        <dbReference type="Rhea" id="RHEA:60876"/>
        <dbReference type="Rhea" id="RHEA-COMP:15698"/>
        <dbReference type="Rhea" id="RHEA-COMP:15719"/>
        <dbReference type="ChEBI" id="CHEBI:14649"/>
        <dbReference type="ChEBI" id="CHEBI:15377"/>
        <dbReference type="ChEBI" id="CHEBI:15378"/>
        <dbReference type="ChEBI" id="CHEBI:144029"/>
        <dbReference type="ChEBI" id="CHEBI:144051"/>
    </reaction>
    <physiologicalReaction direction="left-to-right" evidence="9">
        <dbReference type="Rhea" id="RHEA:60877"/>
    </physiologicalReaction>
</comment>
<dbReference type="CDD" id="cd03429">
    <property type="entry name" value="NUDIX_NADH_pyrophosphatase_Nudt13"/>
    <property type="match status" value="1"/>
</dbReference>
<keyword evidence="6" id="KW-0378">Hydrolase</keyword>
<dbReference type="OrthoDB" id="9791656at2"/>
<feature type="domain" description="Nudix hydrolase" evidence="10">
    <location>
        <begin position="173"/>
        <end position="303"/>
    </location>
</feature>
<dbReference type="Gene3D" id="3.90.79.20">
    <property type="match status" value="1"/>
</dbReference>
<sequence length="317" mass="34118">MLDSFLSRLPLSREGVDRDGLNRDSPALFDELWADPATRVLALHGHRALGSAADGRAALDLLPVDRVTSATVRIYLGRTTIAHEGEPVGTPVVAAVLTDAAAAELEPAEERWLELRTTATQLDDRDAALFTGALATANWHASHPFSPKTGEPTVVEQGGWVRRAPSDGSQVFPRTDAAVIMGVVDQDDRLLLGANAMWGGDRYSLLAGFVEPGESFEAAVKREVLEESGVTVEDPRYLGSQPWPFPASVMVGFLARVSAGSGPATPDGTEIIDLRWFSREELRASLGEIALPGPSSIARAIIEEWYGGPLEDGEREW</sequence>
<comment type="cofactor">
    <cofactor evidence="1">
        <name>Mg(2+)</name>
        <dbReference type="ChEBI" id="CHEBI:18420"/>
    </cofactor>
</comment>
<evidence type="ECO:0000256" key="7">
    <source>
        <dbReference type="ARBA" id="ARBA00022842"/>
    </source>
</evidence>
<gene>
    <name evidence="11" type="ORF">VO01_04915</name>
</gene>
<dbReference type="Pfam" id="PF00293">
    <property type="entry name" value="NUDIX"/>
    <property type="match status" value="1"/>
</dbReference>
<dbReference type="InterPro" id="IPR049734">
    <property type="entry name" value="NudC-like_C"/>
</dbReference>
<dbReference type="GO" id="GO:0019677">
    <property type="term" value="P:NAD+ catabolic process"/>
    <property type="evidence" value="ECO:0007669"/>
    <property type="project" value="TreeGrafter"/>
</dbReference>
<keyword evidence="7" id="KW-0460">Magnesium</keyword>
<dbReference type="PROSITE" id="PS51462">
    <property type="entry name" value="NUDIX"/>
    <property type="match status" value="1"/>
</dbReference>
<protein>
    <recommendedName>
        <fullName evidence="4">NAD(+) diphosphatase</fullName>
        <ecNumber evidence="4">3.6.1.22</ecNumber>
    </recommendedName>
</protein>
<evidence type="ECO:0000256" key="1">
    <source>
        <dbReference type="ARBA" id="ARBA00001946"/>
    </source>
</evidence>
<dbReference type="Proteomes" id="UP000032604">
    <property type="component" value="Chromosome"/>
</dbReference>
<dbReference type="EMBL" id="CP011043">
    <property type="protein sequence ID" value="AJW78558.1"/>
    <property type="molecule type" value="Genomic_DNA"/>
</dbReference>
<comment type="cofactor">
    <cofactor evidence="2">
        <name>Zn(2+)</name>
        <dbReference type="ChEBI" id="CHEBI:29105"/>
    </cofactor>
</comment>
<dbReference type="RefSeq" id="WP_045527267.1">
    <property type="nucleotide sequence ID" value="NZ_CP011043.1"/>
</dbReference>
<dbReference type="Pfam" id="PF09297">
    <property type="entry name" value="Zn_ribbon_NUD"/>
    <property type="match status" value="1"/>
</dbReference>
<organism evidence="11 12">
    <name type="scientific">Clavibacter michiganensis subsp. insidiosus</name>
    <dbReference type="NCBI Taxonomy" id="33014"/>
    <lineage>
        <taxon>Bacteria</taxon>
        <taxon>Bacillati</taxon>
        <taxon>Actinomycetota</taxon>
        <taxon>Actinomycetes</taxon>
        <taxon>Micrococcales</taxon>
        <taxon>Microbacteriaceae</taxon>
        <taxon>Clavibacter</taxon>
    </lineage>
</organism>
<dbReference type="GO" id="GO:0046872">
    <property type="term" value="F:metal ion binding"/>
    <property type="evidence" value="ECO:0007669"/>
    <property type="project" value="UniProtKB-KW"/>
</dbReference>
<dbReference type="PROSITE" id="PS00893">
    <property type="entry name" value="NUDIX_BOX"/>
    <property type="match status" value="1"/>
</dbReference>